<keyword evidence="3 5" id="KW-0697">Rotamase</keyword>
<evidence type="ECO:0000256" key="5">
    <source>
        <dbReference type="PROSITE-ProRule" id="PRU00277"/>
    </source>
</evidence>
<dbReference type="InterPro" id="IPR001179">
    <property type="entry name" value="PPIase_FKBP_dom"/>
</dbReference>
<dbReference type="InterPro" id="IPR000774">
    <property type="entry name" value="PPIase_FKBP_N"/>
</dbReference>
<feature type="signal peptide" evidence="7">
    <location>
        <begin position="1"/>
        <end position="23"/>
    </location>
</feature>
<dbReference type="Pfam" id="PF00254">
    <property type="entry name" value="FKBP_C"/>
    <property type="match status" value="1"/>
</dbReference>
<comment type="similarity">
    <text evidence="2 6">Belongs to the FKBP-type PPIase family.</text>
</comment>
<dbReference type="InterPro" id="IPR046357">
    <property type="entry name" value="PPIase_dom_sf"/>
</dbReference>
<dbReference type="Pfam" id="PF01346">
    <property type="entry name" value="FKBP_N"/>
    <property type="match status" value="2"/>
</dbReference>
<feature type="chain" id="PRO_5016557923" description="Peptidyl-prolyl cis-trans isomerase" evidence="7">
    <location>
        <begin position="24"/>
        <end position="304"/>
    </location>
</feature>
<dbReference type="OrthoDB" id="9814548at2"/>
<evidence type="ECO:0000256" key="1">
    <source>
        <dbReference type="ARBA" id="ARBA00000971"/>
    </source>
</evidence>
<evidence type="ECO:0000313" key="9">
    <source>
        <dbReference type="EMBL" id="AXA83937.1"/>
    </source>
</evidence>
<organism evidence="9 10">
    <name type="scientific">Solilutibacter oculi</name>
    <dbReference type="NCBI Taxonomy" id="2698682"/>
    <lineage>
        <taxon>Bacteria</taxon>
        <taxon>Pseudomonadati</taxon>
        <taxon>Pseudomonadota</taxon>
        <taxon>Gammaproteobacteria</taxon>
        <taxon>Lysobacterales</taxon>
        <taxon>Lysobacteraceae</taxon>
        <taxon>Solilutibacter</taxon>
    </lineage>
</organism>
<dbReference type="KEGG" id="lue:DCD74_03850"/>
<evidence type="ECO:0000256" key="4">
    <source>
        <dbReference type="ARBA" id="ARBA00023235"/>
    </source>
</evidence>
<feature type="domain" description="PPIase FKBP-type" evidence="8">
    <location>
        <begin position="217"/>
        <end position="303"/>
    </location>
</feature>
<evidence type="ECO:0000256" key="3">
    <source>
        <dbReference type="ARBA" id="ARBA00023110"/>
    </source>
</evidence>
<evidence type="ECO:0000259" key="8">
    <source>
        <dbReference type="PROSITE" id="PS50059"/>
    </source>
</evidence>
<keyword evidence="4 5" id="KW-0413">Isomerase</keyword>
<name>A0A344J4H7_9GAMM</name>
<dbReference type="GO" id="GO:0003755">
    <property type="term" value="F:peptidyl-prolyl cis-trans isomerase activity"/>
    <property type="evidence" value="ECO:0007669"/>
    <property type="project" value="UniProtKB-UniRule"/>
</dbReference>
<keyword evidence="10" id="KW-1185">Reference proteome</keyword>
<comment type="catalytic activity">
    <reaction evidence="1 5 6">
        <text>[protein]-peptidylproline (omega=180) = [protein]-peptidylproline (omega=0)</text>
        <dbReference type="Rhea" id="RHEA:16237"/>
        <dbReference type="Rhea" id="RHEA-COMP:10747"/>
        <dbReference type="Rhea" id="RHEA-COMP:10748"/>
        <dbReference type="ChEBI" id="CHEBI:83833"/>
        <dbReference type="ChEBI" id="CHEBI:83834"/>
        <dbReference type="EC" id="5.2.1.8"/>
    </reaction>
</comment>
<reference evidence="10" key="1">
    <citation type="submission" date="2018-05" db="EMBL/GenBank/DDBJ databases">
        <title>Luteimonas pekinense sp. nov., isolated from human Meibomian gland secretions, Beijing, China.</title>
        <authorList>
            <person name="Wen T."/>
            <person name="Bai H."/>
            <person name="Lv H."/>
        </authorList>
    </citation>
    <scope>NUCLEOTIDE SEQUENCE [LARGE SCALE GENOMIC DNA]</scope>
    <source>
        <strain evidence="10">83-4</strain>
    </source>
</reference>
<dbReference type="EMBL" id="CP029556">
    <property type="protein sequence ID" value="AXA83937.1"/>
    <property type="molecule type" value="Genomic_DNA"/>
</dbReference>
<dbReference type="SUPFAM" id="SSF54534">
    <property type="entry name" value="FKBP-like"/>
    <property type="match status" value="1"/>
</dbReference>
<dbReference type="PANTHER" id="PTHR43811:SF57">
    <property type="entry name" value="FKBP-TYPE PEPTIDYL-PROLYL CIS-TRANS ISOMERASE FKPA-RELATED"/>
    <property type="match status" value="1"/>
</dbReference>
<evidence type="ECO:0000256" key="7">
    <source>
        <dbReference type="SAM" id="SignalP"/>
    </source>
</evidence>
<dbReference type="Proteomes" id="UP000251842">
    <property type="component" value="Chromosome"/>
</dbReference>
<proteinExistence type="inferred from homology"/>
<dbReference type="AlphaFoldDB" id="A0A344J4H7"/>
<evidence type="ECO:0000256" key="6">
    <source>
        <dbReference type="RuleBase" id="RU003915"/>
    </source>
</evidence>
<evidence type="ECO:0000313" key="10">
    <source>
        <dbReference type="Proteomes" id="UP000251842"/>
    </source>
</evidence>
<dbReference type="Gene3D" id="1.10.287.460">
    <property type="entry name" value="Peptidyl-prolyl cis-trans isomerase, FKBP-type, N-terminal domain"/>
    <property type="match status" value="2"/>
</dbReference>
<dbReference type="PANTHER" id="PTHR43811">
    <property type="entry name" value="FKBP-TYPE PEPTIDYL-PROLYL CIS-TRANS ISOMERASE FKPA"/>
    <property type="match status" value="1"/>
</dbReference>
<accession>A0A344J4H7</accession>
<dbReference type="PROSITE" id="PS50059">
    <property type="entry name" value="FKBP_PPIASE"/>
    <property type="match status" value="1"/>
</dbReference>
<keyword evidence="7" id="KW-0732">Signal</keyword>
<dbReference type="GO" id="GO:0006457">
    <property type="term" value="P:protein folding"/>
    <property type="evidence" value="ECO:0007669"/>
    <property type="project" value="InterPro"/>
</dbReference>
<evidence type="ECO:0000256" key="2">
    <source>
        <dbReference type="ARBA" id="ARBA00006577"/>
    </source>
</evidence>
<dbReference type="InterPro" id="IPR036944">
    <property type="entry name" value="PPIase_FKBP_N_sf"/>
</dbReference>
<sequence>MLCLLGTAIAVPLVLSLPQPAQAQAAKPLANEREKTSYMIGMDVGRSLQPVAAEVDVASFEKSVRNGLSGGEPLMGDEQAKTTAVALVARMQARKAGTAADKLPPIARDQVGLLVGADVGRNLQPIHDEIDMPSFMRGVRVVLEQGKPLIADDEAQALKAAFVQRRQERQAQAAEAAAAEGAKFMAANKTKKGVITTRSGLQYQVLRAGAGDRPMPGGTVRVNYEGRLPDGKVFDSSYQRGEPAEFALTSVIPGWREGVALMPVGAKYRFWIPGELAYGKRGSPPMIGPNQPLVFDVELMDILK</sequence>
<dbReference type="EC" id="5.2.1.8" evidence="6"/>
<dbReference type="Gene3D" id="3.10.50.40">
    <property type="match status" value="1"/>
</dbReference>
<gene>
    <name evidence="9" type="ORF">DCD74_03850</name>
</gene>
<protein>
    <recommendedName>
        <fullName evidence="6">Peptidyl-prolyl cis-trans isomerase</fullName>
        <ecNumber evidence="6">5.2.1.8</ecNumber>
    </recommendedName>
</protein>